<dbReference type="InterPro" id="IPR025324">
    <property type="entry name" value="DUF4230"/>
</dbReference>
<keyword evidence="2" id="KW-1185">Reference proteome</keyword>
<dbReference type="AlphaFoldDB" id="A0A8J3E6M0"/>
<evidence type="ECO:0000313" key="1">
    <source>
        <dbReference type="EMBL" id="GGF89643.1"/>
    </source>
</evidence>
<sequence>MRIFSNLTLLVICVVLGASGAWFYQHYTANDNAKFYPSVAQVKTISQLASLRLELSQIEQFEDKGWFVDTKASYYIYASVLLGADLDQLQINIDKTRKILTIKLPLPTVLSIEINHQHSHLITKQDYTFGVIPRLGVINTDPKDQVPDKAYLLAQQSMRQLASSTQYITQAQAQIAQILKDMYQPFNWRVDITWCRGNIC</sequence>
<dbReference type="Pfam" id="PF14014">
    <property type="entry name" value="DUF4230"/>
    <property type="match status" value="1"/>
</dbReference>
<gene>
    <name evidence="1" type="ORF">GCM10010995_03700</name>
</gene>
<organism evidence="1 2">
    <name type="scientific">Cysteiniphilum litorale</name>
    <dbReference type="NCBI Taxonomy" id="2056700"/>
    <lineage>
        <taxon>Bacteria</taxon>
        <taxon>Pseudomonadati</taxon>
        <taxon>Pseudomonadota</taxon>
        <taxon>Gammaproteobacteria</taxon>
        <taxon>Thiotrichales</taxon>
        <taxon>Fastidiosibacteraceae</taxon>
        <taxon>Cysteiniphilum</taxon>
    </lineage>
</organism>
<accession>A0A8J3E6M0</accession>
<evidence type="ECO:0008006" key="3">
    <source>
        <dbReference type="Google" id="ProtNLM"/>
    </source>
</evidence>
<dbReference type="OrthoDB" id="5605730at2"/>
<comment type="caution">
    <text evidence="1">The sequence shown here is derived from an EMBL/GenBank/DDBJ whole genome shotgun (WGS) entry which is preliminary data.</text>
</comment>
<dbReference type="RefSeq" id="WP_117001469.1">
    <property type="nucleotide sequence ID" value="NZ_BMJS01000002.1"/>
</dbReference>
<reference evidence="1" key="2">
    <citation type="submission" date="2020-09" db="EMBL/GenBank/DDBJ databases">
        <authorList>
            <person name="Sun Q."/>
            <person name="Zhou Y."/>
        </authorList>
    </citation>
    <scope>NUCLEOTIDE SEQUENCE</scope>
    <source>
        <strain evidence="1">CGMCC 1.15758</strain>
    </source>
</reference>
<proteinExistence type="predicted"/>
<protein>
    <recommendedName>
        <fullName evidence="3">DUF4230 domain-containing protein</fullName>
    </recommendedName>
</protein>
<dbReference type="EMBL" id="BMJS01000002">
    <property type="protein sequence ID" value="GGF89643.1"/>
    <property type="molecule type" value="Genomic_DNA"/>
</dbReference>
<evidence type="ECO:0000313" key="2">
    <source>
        <dbReference type="Proteomes" id="UP000636949"/>
    </source>
</evidence>
<dbReference type="Proteomes" id="UP000636949">
    <property type="component" value="Unassembled WGS sequence"/>
</dbReference>
<reference evidence="1" key="1">
    <citation type="journal article" date="2014" name="Int. J. Syst. Evol. Microbiol.">
        <title>Complete genome sequence of Corynebacterium casei LMG S-19264T (=DSM 44701T), isolated from a smear-ripened cheese.</title>
        <authorList>
            <consortium name="US DOE Joint Genome Institute (JGI-PGF)"/>
            <person name="Walter F."/>
            <person name="Albersmeier A."/>
            <person name="Kalinowski J."/>
            <person name="Ruckert C."/>
        </authorList>
    </citation>
    <scope>NUCLEOTIDE SEQUENCE</scope>
    <source>
        <strain evidence="1">CGMCC 1.15758</strain>
    </source>
</reference>
<name>A0A8J3E6M0_9GAMM</name>